<comment type="caution">
    <text evidence="2">The sequence shown here is derived from an EMBL/GenBank/DDBJ whole genome shotgun (WGS) entry which is preliminary data.</text>
</comment>
<dbReference type="NCBIfam" id="TIGR01444">
    <property type="entry name" value="fkbM_fam"/>
    <property type="match status" value="1"/>
</dbReference>
<proteinExistence type="predicted"/>
<evidence type="ECO:0000313" key="3">
    <source>
        <dbReference type="Proteomes" id="UP000182932"/>
    </source>
</evidence>
<dbReference type="PANTHER" id="PTHR34203">
    <property type="entry name" value="METHYLTRANSFERASE, FKBM FAMILY PROTEIN"/>
    <property type="match status" value="1"/>
</dbReference>
<dbReference type="InterPro" id="IPR052514">
    <property type="entry name" value="SAM-dependent_MTase"/>
</dbReference>
<evidence type="ECO:0000259" key="1">
    <source>
        <dbReference type="Pfam" id="PF05050"/>
    </source>
</evidence>
<sequence length="251" mass="27395">MQHRTIAAKGSETAMADPDFGYTTAVNEYGFYCLPDAYARREVPRVLLAGGVYEPETLKLMRRWVRDGDVVTGGAFVGDFLPALSQVMVPGATVHSFEPAPLSHAAARITLRLNRIDNAALHPLAVGETPGTLHLQTVSDSGQPMAARARVVEDEIAGKTVAVPVVPIDDLVDASRRVSVLHLDLEGHEWPALLGARRVIETCRPLLVLEAEKAWAQRSFEARLTEAFPGLGYRMVGQMERNAFFLPDAAR</sequence>
<reference evidence="2 3" key="1">
    <citation type="submission" date="2016-10" db="EMBL/GenBank/DDBJ databases">
        <authorList>
            <person name="Varghese N."/>
            <person name="Submissions S."/>
        </authorList>
    </citation>
    <scope>NUCLEOTIDE SEQUENCE [LARGE SCALE GENOMIC DNA]</scope>
    <source>
        <strain evidence="2 3">FF3</strain>
    </source>
</reference>
<dbReference type="SUPFAM" id="SSF53335">
    <property type="entry name" value="S-adenosyl-L-methionine-dependent methyltransferases"/>
    <property type="match status" value="1"/>
</dbReference>
<protein>
    <submittedName>
        <fullName evidence="2">Methyltransferase, FkbM family</fullName>
    </submittedName>
</protein>
<dbReference type="PANTHER" id="PTHR34203:SF15">
    <property type="entry name" value="SLL1173 PROTEIN"/>
    <property type="match status" value="1"/>
</dbReference>
<gene>
    <name evidence="2" type="ORF">SAMN04487940_110180</name>
</gene>
<dbReference type="GO" id="GO:0008168">
    <property type="term" value="F:methyltransferase activity"/>
    <property type="evidence" value="ECO:0007669"/>
    <property type="project" value="UniProtKB-KW"/>
</dbReference>
<dbReference type="EMBL" id="FNYY01000010">
    <property type="protein sequence ID" value="SEJ79759.1"/>
    <property type="molecule type" value="Genomic_DNA"/>
</dbReference>
<feature type="domain" description="Methyltransferase FkbM" evidence="1">
    <location>
        <begin position="75"/>
        <end position="234"/>
    </location>
</feature>
<dbReference type="InterPro" id="IPR006342">
    <property type="entry name" value="FkbM_mtfrase"/>
</dbReference>
<keyword evidence="2" id="KW-0489">Methyltransferase</keyword>
<evidence type="ECO:0000313" key="2">
    <source>
        <dbReference type="EMBL" id="SEJ79759.1"/>
    </source>
</evidence>
<dbReference type="GO" id="GO:0032259">
    <property type="term" value="P:methylation"/>
    <property type="evidence" value="ECO:0007669"/>
    <property type="project" value="UniProtKB-KW"/>
</dbReference>
<keyword evidence="2" id="KW-0808">Transferase</keyword>
<name>A0A975WBP4_9RHOB</name>
<dbReference type="RefSeq" id="WP_158499035.1">
    <property type="nucleotide sequence ID" value="NZ_CATLQZ010000027.1"/>
</dbReference>
<dbReference type="Pfam" id="PF05050">
    <property type="entry name" value="Methyltransf_21"/>
    <property type="match status" value="1"/>
</dbReference>
<organism evidence="2 3">
    <name type="scientific">Marinovum algicola</name>
    <dbReference type="NCBI Taxonomy" id="42444"/>
    <lineage>
        <taxon>Bacteria</taxon>
        <taxon>Pseudomonadati</taxon>
        <taxon>Pseudomonadota</taxon>
        <taxon>Alphaproteobacteria</taxon>
        <taxon>Rhodobacterales</taxon>
        <taxon>Roseobacteraceae</taxon>
        <taxon>Marinovum</taxon>
    </lineage>
</organism>
<keyword evidence="3" id="KW-1185">Reference proteome</keyword>
<dbReference type="Proteomes" id="UP000182932">
    <property type="component" value="Unassembled WGS sequence"/>
</dbReference>
<dbReference type="InterPro" id="IPR029063">
    <property type="entry name" value="SAM-dependent_MTases_sf"/>
</dbReference>
<dbReference type="Gene3D" id="3.40.50.150">
    <property type="entry name" value="Vaccinia Virus protein VP39"/>
    <property type="match status" value="1"/>
</dbReference>
<dbReference type="GeneID" id="80819241"/>
<accession>A0A975WBP4</accession>
<dbReference type="AlphaFoldDB" id="A0A975WBP4"/>